<feature type="transmembrane region" description="Helical" evidence="2">
    <location>
        <begin position="166"/>
        <end position="186"/>
    </location>
</feature>
<dbReference type="PANTHER" id="PTHR13568:SF6">
    <property type="entry name" value="TRANSMEMBRANE PROTEIN 185A"/>
    <property type="match status" value="1"/>
</dbReference>
<gene>
    <name evidence="3" type="primary">Tmem185b</name>
    <name evidence="3" type="ORF">FJT64_026086</name>
</gene>
<accession>A0A6A4WDE8</accession>
<dbReference type="InterPro" id="IPR019396">
    <property type="entry name" value="TM_Fragile-X-F-assoc"/>
</dbReference>
<keyword evidence="2" id="KW-0472">Membrane</keyword>
<keyword evidence="2 3" id="KW-0812">Transmembrane</keyword>
<dbReference type="Pfam" id="PF10269">
    <property type="entry name" value="Tmemb_185A"/>
    <property type="match status" value="1"/>
</dbReference>
<feature type="transmembrane region" description="Helical" evidence="2">
    <location>
        <begin position="47"/>
        <end position="66"/>
    </location>
</feature>
<feature type="transmembrane region" description="Helical" evidence="2">
    <location>
        <begin position="198"/>
        <end position="217"/>
    </location>
</feature>
<comment type="caution">
    <text evidence="3">The sequence shown here is derived from an EMBL/GenBank/DDBJ whole genome shotgun (WGS) entry which is preliminary data.</text>
</comment>
<evidence type="ECO:0000256" key="2">
    <source>
        <dbReference type="SAM" id="Phobius"/>
    </source>
</evidence>
<proteinExistence type="predicted"/>
<reference evidence="3 4" key="1">
    <citation type="submission" date="2019-07" db="EMBL/GenBank/DDBJ databases">
        <title>Draft genome assembly of a fouling barnacle, Amphibalanus amphitrite (Darwin, 1854): The first reference genome for Thecostraca.</title>
        <authorList>
            <person name="Kim W."/>
        </authorList>
    </citation>
    <scope>NUCLEOTIDE SEQUENCE [LARGE SCALE GENOMIC DNA]</scope>
    <source>
        <strain evidence="3">SNU_AA5</strain>
        <tissue evidence="3">Soma without cirri and trophi</tissue>
    </source>
</reference>
<dbReference type="Proteomes" id="UP000440578">
    <property type="component" value="Unassembled WGS sequence"/>
</dbReference>
<feature type="transmembrane region" description="Helical" evidence="2">
    <location>
        <begin position="112"/>
        <end position="134"/>
    </location>
</feature>
<evidence type="ECO:0000313" key="4">
    <source>
        <dbReference type="Proteomes" id="UP000440578"/>
    </source>
</evidence>
<sequence>MDVHRVFQDFNPCKFTVHCCLLTFTALLALRLDGQLSWNYWAVFSPIWLWNALVVLGAAVGIGVWLRYPHFRMEGDAYVHFKAMLISLAVHLVLLMFELLVCDRLQSGRHMWILVFVPLIFISILSIVVCVWAVKHDRSCELELVCAVNILQFIFLALRLDGFVLWSWEVVFVPLWIVLCLSVVLLANKLDDLSTLSYFATVSPLFVTFLTLMLMSFSSKPNNHWWFGMRCDFCTFLLDTCPCLREYCNISYHAPERRTSSPPQQPAPPPATAAAAAAKKKEKPLAPVMVIDMPD</sequence>
<feature type="region of interest" description="Disordered" evidence="1">
    <location>
        <begin position="255"/>
        <end position="295"/>
    </location>
</feature>
<evidence type="ECO:0000256" key="1">
    <source>
        <dbReference type="SAM" id="MobiDB-lite"/>
    </source>
</evidence>
<keyword evidence="4" id="KW-1185">Reference proteome</keyword>
<dbReference type="AlphaFoldDB" id="A0A6A4WDE8"/>
<dbReference type="PANTHER" id="PTHR13568">
    <property type="entry name" value="FAM11A, B PROTEIN"/>
    <property type="match status" value="1"/>
</dbReference>
<feature type="transmembrane region" description="Helical" evidence="2">
    <location>
        <begin position="12"/>
        <end position="32"/>
    </location>
</feature>
<dbReference type="EMBL" id="VIIS01001136">
    <property type="protein sequence ID" value="KAF0301670.1"/>
    <property type="molecule type" value="Genomic_DNA"/>
</dbReference>
<evidence type="ECO:0000313" key="3">
    <source>
        <dbReference type="EMBL" id="KAF0301670.1"/>
    </source>
</evidence>
<dbReference type="OrthoDB" id="72976at2759"/>
<keyword evidence="2" id="KW-1133">Transmembrane helix</keyword>
<name>A0A6A4WDE8_AMPAM</name>
<organism evidence="3 4">
    <name type="scientific">Amphibalanus amphitrite</name>
    <name type="common">Striped barnacle</name>
    <name type="synonym">Balanus amphitrite</name>
    <dbReference type="NCBI Taxonomy" id="1232801"/>
    <lineage>
        <taxon>Eukaryota</taxon>
        <taxon>Metazoa</taxon>
        <taxon>Ecdysozoa</taxon>
        <taxon>Arthropoda</taxon>
        <taxon>Crustacea</taxon>
        <taxon>Multicrustacea</taxon>
        <taxon>Cirripedia</taxon>
        <taxon>Thoracica</taxon>
        <taxon>Thoracicalcarea</taxon>
        <taxon>Balanomorpha</taxon>
        <taxon>Balanoidea</taxon>
        <taxon>Balanidae</taxon>
        <taxon>Amphibalaninae</taxon>
        <taxon>Amphibalanus</taxon>
    </lineage>
</organism>
<protein>
    <submittedName>
        <fullName evidence="3">Transmembrane protein 185B</fullName>
    </submittedName>
</protein>
<feature type="transmembrane region" description="Helical" evidence="2">
    <location>
        <begin position="141"/>
        <end position="160"/>
    </location>
</feature>
<feature type="transmembrane region" description="Helical" evidence="2">
    <location>
        <begin position="78"/>
        <end position="100"/>
    </location>
</feature>